<feature type="domain" description="Carbohydrate kinase PfkB" evidence="7">
    <location>
        <begin position="15"/>
        <end position="293"/>
    </location>
</feature>
<keyword evidence="3" id="KW-0547">Nucleotide-binding</keyword>
<evidence type="ECO:0000256" key="1">
    <source>
        <dbReference type="ARBA" id="ARBA00010688"/>
    </source>
</evidence>
<dbReference type="GO" id="GO:0005829">
    <property type="term" value="C:cytosol"/>
    <property type="evidence" value="ECO:0007669"/>
    <property type="project" value="TreeGrafter"/>
</dbReference>
<dbReference type="InterPro" id="IPR022463">
    <property type="entry name" value="1-PFruKinase"/>
</dbReference>
<dbReference type="Gene3D" id="3.40.1190.20">
    <property type="match status" value="1"/>
</dbReference>
<dbReference type="OrthoDB" id="9801219at2"/>
<keyword evidence="4 8" id="KW-0418">Kinase</keyword>
<name>N6WUD0_9GAMM</name>
<dbReference type="PANTHER" id="PTHR46566">
    <property type="entry name" value="1-PHOSPHOFRUCTOKINASE-RELATED"/>
    <property type="match status" value="1"/>
</dbReference>
<evidence type="ECO:0000313" key="8">
    <source>
        <dbReference type="EMBL" id="ENO15141.1"/>
    </source>
</evidence>
<dbReference type="InterPro" id="IPR017583">
    <property type="entry name" value="Tagatose/fructose_Pkinase"/>
</dbReference>
<reference evidence="8 9" key="1">
    <citation type="journal article" date="2013" name="Genome Announc.">
        <title>Genome Sequence of the Polycyclic Aromatic Hydrocarbon-Degrading Bacterium Strain Marinobacter nanhaiticus D15-8WT.</title>
        <authorList>
            <person name="Cui Z."/>
            <person name="Gao W."/>
            <person name="Li Q."/>
            <person name="Xu G."/>
            <person name="Zheng L."/>
        </authorList>
    </citation>
    <scope>NUCLEOTIDE SEQUENCE [LARGE SCALE GENOMIC DNA]</scope>
    <source>
        <strain evidence="8 9">D15-8W</strain>
    </source>
</reference>
<dbReference type="GO" id="GO:0005524">
    <property type="term" value="F:ATP binding"/>
    <property type="evidence" value="ECO:0007669"/>
    <property type="project" value="UniProtKB-KW"/>
</dbReference>
<dbReference type="PIRSF" id="PIRSF000535">
    <property type="entry name" value="1PFK/6PFK/LacC"/>
    <property type="match status" value="1"/>
</dbReference>
<evidence type="ECO:0000256" key="6">
    <source>
        <dbReference type="PIRNR" id="PIRNR000535"/>
    </source>
</evidence>
<dbReference type="InterPro" id="IPR029056">
    <property type="entry name" value="Ribokinase-like"/>
</dbReference>
<dbReference type="GO" id="GO:0044281">
    <property type="term" value="P:small molecule metabolic process"/>
    <property type="evidence" value="ECO:0007669"/>
    <property type="project" value="UniProtKB-ARBA"/>
</dbReference>
<dbReference type="NCBIfam" id="TIGR03168">
    <property type="entry name" value="1-PFK"/>
    <property type="match status" value="1"/>
</dbReference>
<dbReference type="FunFam" id="3.40.1190.20:FF:000001">
    <property type="entry name" value="Phosphofructokinase"/>
    <property type="match status" value="1"/>
</dbReference>
<dbReference type="PATRIC" id="fig|626887.3.peg.1452"/>
<dbReference type="STRING" id="626887.J057_07321"/>
<dbReference type="eggNOG" id="COG1105">
    <property type="taxonomic scope" value="Bacteria"/>
</dbReference>
<evidence type="ECO:0000256" key="2">
    <source>
        <dbReference type="ARBA" id="ARBA00022679"/>
    </source>
</evidence>
<dbReference type="PANTHER" id="PTHR46566:SF5">
    <property type="entry name" value="1-PHOSPHOFRUCTOKINASE"/>
    <property type="match status" value="1"/>
</dbReference>
<dbReference type="CDD" id="cd01164">
    <property type="entry name" value="FruK_PfkB_like"/>
    <property type="match status" value="1"/>
</dbReference>
<dbReference type="GO" id="GO:0008662">
    <property type="term" value="F:1-phosphofructokinase activity"/>
    <property type="evidence" value="ECO:0007669"/>
    <property type="project" value="InterPro"/>
</dbReference>
<evidence type="ECO:0000256" key="5">
    <source>
        <dbReference type="ARBA" id="ARBA00022840"/>
    </source>
</evidence>
<sequence length="321" mass="34420">MARVLTITLNPALDLSVKTSAIELGAVNRSDESHLEPAGKGINLGRVLRRLGHDVVVSGLIGADNISSFERLFEHEGLDDQFVRVPGQSRTNIKLAESSGRVTELNGISFPTPEDALERLQLRLTDLTAECDAVVIAGSLPRGFEPDTLAELVRRCLETGRPVWLDTSAEALTAGVQARPTGVKPNEQELAEWAHRPLVTLEDQVDAGRQLQQSGIAHVVISRGAGGVLWLNPHRDLLAQPPQVPVVSTVCAGDTLLAGILHGELSGLDERDTLRLATALSAECVRHVGVGDPAANDFQQLQQQTRVIPWPEADASGEVNA</sequence>
<dbReference type="AlphaFoldDB" id="N6WUD0"/>
<evidence type="ECO:0000256" key="3">
    <source>
        <dbReference type="ARBA" id="ARBA00022741"/>
    </source>
</evidence>
<dbReference type="Pfam" id="PF00294">
    <property type="entry name" value="PfkB"/>
    <property type="match status" value="1"/>
</dbReference>
<dbReference type="SUPFAM" id="SSF53613">
    <property type="entry name" value="Ribokinase-like"/>
    <property type="match status" value="1"/>
</dbReference>
<protein>
    <recommendedName>
        <fullName evidence="6">Phosphofructokinase</fullName>
    </recommendedName>
</protein>
<dbReference type="InterPro" id="IPR011611">
    <property type="entry name" value="PfkB_dom"/>
</dbReference>
<gene>
    <name evidence="8" type="primary">pfkB</name>
    <name evidence="8" type="ORF">J057_07321</name>
</gene>
<proteinExistence type="inferred from homology"/>
<organism evidence="8 9">
    <name type="scientific">Marinobacter nanhaiticus D15-8W</name>
    <dbReference type="NCBI Taxonomy" id="626887"/>
    <lineage>
        <taxon>Bacteria</taxon>
        <taxon>Pseudomonadati</taxon>
        <taxon>Pseudomonadota</taxon>
        <taxon>Gammaproteobacteria</taxon>
        <taxon>Pseudomonadales</taxon>
        <taxon>Marinobacteraceae</taxon>
        <taxon>Marinobacter</taxon>
    </lineage>
</organism>
<dbReference type="Proteomes" id="UP000013165">
    <property type="component" value="Unassembled WGS sequence"/>
</dbReference>
<dbReference type="EMBL" id="APLQ01000011">
    <property type="protein sequence ID" value="ENO15141.1"/>
    <property type="molecule type" value="Genomic_DNA"/>
</dbReference>
<dbReference type="GO" id="GO:0016052">
    <property type="term" value="P:carbohydrate catabolic process"/>
    <property type="evidence" value="ECO:0007669"/>
    <property type="project" value="UniProtKB-ARBA"/>
</dbReference>
<keyword evidence="5" id="KW-0067">ATP-binding</keyword>
<dbReference type="HOGENOM" id="CLU_050013_0_1_6"/>
<keyword evidence="2 6" id="KW-0808">Transferase</keyword>
<evidence type="ECO:0000313" key="9">
    <source>
        <dbReference type="Proteomes" id="UP000013165"/>
    </source>
</evidence>
<evidence type="ECO:0000259" key="7">
    <source>
        <dbReference type="Pfam" id="PF00294"/>
    </source>
</evidence>
<keyword evidence="9" id="KW-1185">Reference proteome</keyword>
<dbReference type="NCBIfam" id="TIGR03828">
    <property type="entry name" value="pfkB"/>
    <property type="match status" value="1"/>
</dbReference>
<dbReference type="RefSeq" id="WP_004579437.1">
    <property type="nucleotide sequence ID" value="NZ_AP028878.1"/>
</dbReference>
<comment type="caution">
    <text evidence="8">The sequence shown here is derived from an EMBL/GenBank/DDBJ whole genome shotgun (WGS) entry which is preliminary data.</text>
</comment>
<evidence type="ECO:0000256" key="4">
    <source>
        <dbReference type="ARBA" id="ARBA00022777"/>
    </source>
</evidence>
<accession>N6WUD0</accession>
<comment type="similarity">
    <text evidence="1 6">Belongs to the carbohydrate kinase PfkB family.</text>
</comment>